<organism evidence="2 3">
    <name type="scientific">Rhodoferax sediminis</name>
    <dbReference type="NCBI Taxonomy" id="2509614"/>
    <lineage>
        <taxon>Bacteria</taxon>
        <taxon>Pseudomonadati</taxon>
        <taxon>Pseudomonadota</taxon>
        <taxon>Betaproteobacteria</taxon>
        <taxon>Burkholderiales</taxon>
        <taxon>Comamonadaceae</taxon>
        <taxon>Rhodoferax</taxon>
    </lineage>
</organism>
<dbReference type="InterPro" id="IPR052342">
    <property type="entry name" value="MCH/BMMD"/>
</dbReference>
<dbReference type="AlphaFoldDB" id="A0A515DDV9"/>
<dbReference type="InterPro" id="IPR039569">
    <property type="entry name" value="FAS1-like_DH_region"/>
</dbReference>
<keyword evidence="3" id="KW-1185">Reference proteome</keyword>
<protein>
    <recommendedName>
        <fullName evidence="1">FAS1-like dehydratase domain-containing protein</fullName>
    </recommendedName>
</protein>
<evidence type="ECO:0000313" key="2">
    <source>
        <dbReference type="EMBL" id="QDL38596.1"/>
    </source>
</evidence>
<dbReference type="SUPFAM" id="SSF54637">
    <property type="entry name" value="Thioesterase/thiol ester dehydrase-isomerase"/>
    <property type="match status" value="1"/>
</dbReference>
<feature type="domain" description="FAS1-like dehydratase" evidence="1">
    <location>
        <begin position="13"/>
        <end position="133"/>
    </location>
</feature>
<gene>
    <name evidence="2" type="ORF">EUB48_15855</name>
</gene>
<dbReference type="OrthoDB" id="6703795at2"/>
<dbReference type="RefSeq" id="WP_142820036.1">
    <property type="nucleotide sequence ID" value="NZ_CP035503.1"/>
</dbReference>
<sequence>MDEGLYFEEYGEGWTHETRPAPITDEGIRAFVALHGFNTPTYTDPKYMKMSYGGRMAPGLMVLCAAEGLVLDAGLTRRRGIFLVELTPKFKKPVYAGDSVLNRIRFKSKRLTSKPDRGIVVTEHEVLTQKGELAIAYDAVRMIRTREFIEAEAQAD</sequence>
<dbReference type="InterPro" id="IPR029069">
    <property type="entry name" value="HotDog_dom_sf"/>
</dbReference>
<accession>A0A515DDV9</accession>
<dbReference type="PANTHER" id="PTHR43664">
    <property type="entry name" value="MONOAMINE OXIDASE-RELATED"/>
    <property type="match status" value="1"/>
</dbReference>
<name>A0A515DDV9_9BURK</name>
<reference evidence="2 3" key="1">
    <citation type="submission" date="2019-01" db="EMBL/GenBank/DDBJ databases">
        <title>Genomic insights into a novel species Rhodoferax sp.</title>
        <authorList>
            <person name="Jin L."/>
        </authorList>
    </citation>
    <scope>NUCLEOTIDE SEQUENCE [LARGE SCALE GENOMIC DNA]</scope>
    <source>
        <strain evidence="2 3">CHu59-6-5</strain>
    </source>
</reference>
<evidence type="ECO:0000259" key="1">
    <source>
        <dbReference type="Pfam" id="PF13452"/>
    </source>
</evidence>
<dbReference type="EMBL" id="CP035503">
    <property type="protein sequence ID" value="QDL38596.1"/>
    <property type="molecule type" value="Genomic_DNA"/>
</dbReference>
<proteinExistence type="predicted"/>
<dbReference type="Gene3D" id="3.10.129.10">
    <property type="entry name" value="Hotdog Thioesterase"/>
    <property type="match status" value="1"/>
</dbReference>
<dbReference type="Proteomes" id="UP000316798">
    <property type="component" value="Chromosome"/>
</dbReference>
<dbReference type="PANTHER" id="PTHR43664:SF1">
    <property type="entry name" value="BETA-METHYLMALYL-COA DEHYDRATASE"/>
    <property type="match status" value="1"/>
</dbReference>
<dbReference type="KEGG" id="rhf:EUB48_15855"/>
<dbReference type="Pfam" id="PF13452">
    <property type="entry name" value="FAS1_DH_region"/>
    <property type="match status" value="1"/>
</dbReference>
<evidence type="ECO:0000313" key="3">
    <source>
        <dbReference type="Proteomes" id="UP000316798"/>
    </source>
</evidence>